<dbReference type="Gene3D" id="3.40.1360.10">
    <property type="match status" value="1"/>
</dbReference>
<gene>
    <name evidence="3" type="ORF">GXW79_01020</name>
</gene>
<dbReference type="RefSeq" id="WP_211872344.1">
    <property type="nucleotide sequence ID" value="NZ_JAAEDH010000001.1"/>
</dbReference>
<evidence type="ECO:0000313" key="3">
    <source>
        <dbReference type="EMBL" id="MBR0653651.1"/>
    </source>
</evidence>
<keyword evidence="4" id="KW-1185">Reference proteome</keyword>
<comment type="caution">
    <text evidence="3">The sequence shown here is derived from an EMBL/GenBank/DDBJ whole genome shotgun (WGS) entry which is preliminary data.</text>
</comment>
<dbReference type="InterPro" id="IPR024064">
    <property type="entry name" value="FdhE-like_sf"/>
</dbReference>
<name>A0AAF1KKK2_9PROT</name>
<protein>
    <submittedName>
        <fullName evidence="3">Virulence-associated protein E</fullName>
    </submittedName>
</protein>
<reference evidence="3" key="2">
    <citation type="journal article" date="2021" name="Syst. Appl. Microbiol.">
        <title>Roseomonas hellenica sp. nov., isolated from roots of wild-growing Alkanna tinctoria.</title>
        <authorList>
            <person name="Rat A."/>
            <person name="Naranjo H.D."/>
            <person name="Lebbe L."/>
            <person name="Cnockaert M."/>
            <person name="Krigas N."/>
            <person name="Grigoriadou K."/>
            <person name="Maloupa E."/>
            <person name="Willems A."/>
        </authorList>
    </citation>
    <scope>NUCLEOTIDE SEQUENCE</scope>
    <source>
        <strain evidence="3">LMG 28251</strain>
    </source>
</reference>
<dbReference type="InterPro" id="IPR006171">
    <property type="entry name" value="TOPRIM_dom"/>
</dbReference>
<feature type="domain" description="DUF7146" evidence="2">
    <location>
        <begin position="90"/>
        <end position="191"/>
    </location>
</feature>
<dbReference type="SUPFAM" id="SSF56731">
    <property type="entry name" value="DNA primase core"/>
    <property type="match status" value="1"/>
</dbReference>
<dbReference type="Pfam" id="PF23639">
    <property type="entry name" value="DUF7146"/>
    <property type="match status" value="1"/>
</dbReference>
<dbReference type="InterPro" id="IPR055570">
    <property type="entry name" value="DUF7146"/>
</dbReference>
<accession>A0AAF1KKK2</accession>
<dbReference type="SUPFAM" id="SSF144020">
    <property type="entry name" value="FdhE-like"/>
    <property type="match status" value="1"/>
</dbReference>
<organism evidence="3 4">
    <name type="scientific">Plastoroseomonas arctica</name>
    <dbReference type="NCBI Taxonomy" id="1509237"/>
    <lineage>
        <taxon>Bacteria</taxon>
        <taxon>Pseudomonadati</taxon>
        <taxon>Pseudomonadota</taxon>
        <taxon>Alphaproteobacteria</taxon>
        <taxon>Acetobacterales</taxon>
        <taxon>Acetobacteraceae</taxon>
        <taxon>Plastoroseomonas</taxon>
    </lineage>
</organism>
<dbReference type="AlphaFoldDB" id="A0AAF1KKK2"/>
<dbReference type="Proteomes" id="UP001196068">
    <property type="component" value="Unassembled WGS sequence"/>
</dbReference>
<feature type="domain" description="Toprim" evidence="1">
    <location>
        <begin position="201"/>
        <end position="290"/>
    </location>
</feature>
<dbReference type="Pfam" id="PF13362">
    <property type="entry name" value="Toprim_3"/>
    <property type="match status" value="1"/>
</dbReference>
<proteinExistence type="predicted"/>
<sequence length="297" mass="30426">MMANEIAAAFRMKRAGAGWQGDCPACGYATTFAVRQSEDGRALYHCHSCGDGRAIGAAIRDALGSGYTPPSRPAAAFVADDAAKAAEREKARLRAIAIWGEAVPIPGTLAAVYLAARGLPCVASGALRFHAALYNTEVGQRLPAMVAAVTLPGSPEVIAIHRTFLAADGSGKAAVDTPKKTQGGIGGGVIALEPVTSAGPLVIAEGIETALSARLLLGSGAAWAAIAAGNFAKILLPEEARDVIIAADPDPVGQREAWAAATRWRAEGRSVKVATPPAGQDFNDMLRARLAPEVANG</sequence>
<evidence type="ECO:0000313" key="4">
    <source>
        <dbReference type="Proteomes" id="UP001196068"/>
    </source>
</evidence>
<evidence type="ECO:0000259" key="1">
    <source>
        <dbReference type="Pfam" id="PF13362"/>
    </source>
</evidence>
<reference evidence="3" key="1">
    <citation type="submission" date="2020-01" db="EMBL/GenBank/DDBJ databases">
        <authorList>
            <person name="Rat A."/>
        </authorList>
    </citation>
    <scope>NUCLEOTIDE SEQUENCE</scope>
    <source>
        <strain evidence="3">LMG 28251</strain>
    </source>
</reference>
<evidence type="ECO:0000259" key="2">
    <source>
        <dbReference type="Pfam" id="PF23639"/>
    </source>
</evidence>
<dbReference type="EMBL" id="JAAEDH010000001">
    <property type="protein sequence ID" value="MBR0653651.1"/>
    <property type="molecule type" value="Genomic_DNA"/>
</dbReference>